<gene>
    <name evidence="2" type="ORF">CK203_008008</name>
</gene>
<organism evidence="2 3">
    <name type="scientific">Vitis vinifera</name>
    <name type="common">Grape</name>
    <dbReference type="NCBI Taxonomy" id="29760"/>
    <lineage>
        <taxon>Eukaryota</taxon>
        <taxon>Viridiplantae</taxon>
        <taxon>Streptophyta</taxon>
        <taxon>Embryophyta</taxon>
        <taxon>Tracheophyta</taxon>
        <taxon>Spermatophyta</taxon>
        <taxon>Magnoliopsida</taxon>
        <taxon>eudicotyledons</taxon>
        <taxon>Gunneridae</taxon>
        <taxon>Pentapetalae</taxon>
        <taxon>rosids</taxon>
        <taxon>Vitales</taxon>
        <taxon>Vitaceae</taxon>
        <taxon>Viteae</taxon>
        <taxon>Vitis</taxon>
    </lineage>
</organism>
<evidence type="ECO:0000313" key="3">
    <source>
        <dbReference type="Proteomes" id="UP000288805"/>
    </source>
</evidence>
<dbReference type="Proteomes" id="UP000288805">
    <property type="component" value="Unassembled WGS sequence"/>
</dbReference>
<dbReference type="Gene3D" id="2.40.70.10">
    <property type="entry name" value="Acid Proteases"/>
    <property type="match status" value="1"/>
</dbReference>
<evidence type="ECO:0000313" key="2">
    <source>
        <dbReference type="EMBL" id="RVX14912.1"/>
    </source>
</evidence>
<evidence type="ECO:0000256" key="1">
    <source>
        <dbReference type="SAM" id="MobiDB-lite"/>
    </source>
</evidence>
<proteinExistence type="predicted"/>
<dbReference type="InterPro" id="IPR021109">
    <property type="entry name" value="Peptidase_aspartic_dom_sf"/>
</dbReference>
<comment type="caution">
    <text evidence="2">The sequence shown here is derived from an EMBL/GenBank/DDBJ whole genome shotgun (WGS) entry which is preliminary data.</text>
</comment>
<dbReference type="AlphaFoldDB" id="A0A438K118"/>
<feature type="region of interest" description="Disordered" evidence="1">
    <location>
        <begin position="1"/>
        <end position="34"/>
    </location>
</feature>
<accession>A0A438K118</accession>
<dbReference type="EMBL" id="QGNW01000019">
    <property type="protein sequence ID" value="RVX14912.1"/>
    <property type="molecule type" value="Genomic_DNA"/>
</dbReference>
<sequence>MLKGGDKGSKGYTTPKEGLSKGPSGKGDKGNDKKKEFMPNTNCFLCDDPHWAHDCPKRKTLNAMIKEKEKKGDVHVRSMQLLNTIKAKLVPKTPQSKRSMYLEALVNGKPTKALVGIGGTHNFVSEDEAKRLEL</sequence>
<reference evidence="2 3" key="1">
    <citation type="journal article" date="2018" name="PLoS Genet.">
        <title>Population sequencing reveals clonal diversity and ancestral inbreeding in the grapevine cultivar Chardonnay.</title>
        <authorList>
            <person name="Roach M.J."/>
            <person name="Johnson D.L."/>
            <person name="Bohlmann J."/>
            <person name="van Vuuren H.J."/>
            <person name="Jones S.J."/>
            <person name="Pretorius I.S."/>
            <person name="Schmidt S.A."/>
            <person name="Borneman A.R."/>
        </authorList>
    </citation>
    <scope>NUCLEOTIDE SEQUENCE [LARGE SCALE GENOMIC DNA]</scope>
    <source>
        <strain evidence="3">cv. Chardonnay</strain>
        <tissue evidence="2">Leaf</tissue>
    </source>
</reference>
<name>A0A438K118_VITVI</name>
<protein>
    <submittedName>
        <fullName evidence="2">Uncharacterized protein</fullName>
    </submittedName>
</protein>